<evidence type="ECO:0000256" key="2">
    <source>
        <dbReference type="ARBA" id="ARBA00023015"/>
    </source>
</evidence>
<dbReference type="InterPro" id="IPR047057">
    <property type="entry name" value="MerR_fam"/>
</dbReference>
<evidence type="ECO:0000256" key="3">
    <source>
        <dbReference type="ARBA" id="ARBA00023125"/>
    </source>
</evidence>
<dbReference type="PROSITE" id="PS00552">
    <property type="entry name" value="HTH_MERR_1"/>
    <property type="match status" value="1"/>
</dbReference>
<dbReference type="PANTHER" id="PTHR30204:SF69">
    <property type="entry name" value="MERR-FAMILY TRANSCRIPTIONAL REGULATOR"/>
    <property type="match status" value="1"/>
</dbReference>
<organism evidence="6 7">
    <name type="scientific">Amycolatopsis minnesotensis</name>
    <dbReference type="NCBI Taxonomy" id="337894"/>
    <lineage>
        <taxon>Bacteria</taxon>
        <taxon>Bacillati</taxon>
        <taxon>Actinomycetota</taxon>
        <taxon>Actinomycetes</taxon>
        <taxon>Pseudonocardiales</taxon>
        <taxon>Pseudonocardiaceae</taxon>
        <taxon>Amycolatopsis</taxon>
    </lineage>
</organism>
<dbReference type="InterPro" id="IPR009061">
    <property type="entry name" value="DNA-bd_dom_put_sf"/>
</dbReference>
<dbReference type="InterPro" id="IPR000551">
    <property type="entry name" value="MerR-type_HTH_dom"/>
</dbReference>
<dbReference type="SMART" id="SM00422">
    <property type="entry name" value="HTH_MERR"/>
    <property type="match status" value="1"/>
</dbReference>
<protein>
    <recommendedName>
        <fullName evidence="5">HTH merR-type domain-containing protein</fullName>
    </recommendedName>
</protein>
<comment type="caution">
    <text evidence="6">The sequence shown here is derived from an EMBL/GenBank/DDBJ whole genome shotgun (WGS) entry which is preliminary data.</text>
</comment>
<dbReference type="PRINTS" id="PR00040">
    <property type="entry name" value="HTHMERR"/>
</dbReference>
<evidence type="ECO:0000256" key="4">
    <source>
        <dbReference type="ARBA" id="ARBA00023163"/>
    </source>
</evidence>
<dbReference type="PANTHER" id="PTHR30204">
    <property type="entry name" value="REDOX-CYCLING DRUG-SENSING TRANSCRIPTIONAL ACTIVATOR SOXR"/>
    <property type="match status" value="1"/>
</dbReference>
<dbReference type="Pfam" id="PF13411">
    <property type="entry name" value="MerR_1"/>
    <property type="match status" value="1"/>
</dbReference>
<evidence type="ECO:0000259" key="5">
    <source>
        <dbReference type="PROSITE" id="PS50937"/>
    </source>
</evidence>
<dbReference type="RefSeq" id="WP_344429489.1">
    <property type="nucleotide sequence ID" value="NZ_BAAANN010000041.1"/>
</dbReference>
<keyword evidence="4" id="KW-0804">Transcription</keyword>
<proteinExistence type="predicted"/>
<dbReference type="Gene3D" id="1.10.1660.10">
    <property type="match status" value="1"/>
</dbReference>
<gene>
    <name evidence="6" type="ORF">GCM10009754_72870</name>
</gene>
<dbReference type="Proteomes" id="UP001501116">
    <property type="component" value="Unassembled WGS sequence"/>
</dbReference>
<keyword evidence="2" id="KW-0805">Transcription regulation</keyword>
<dbReference type="PROSITE" id="PS50937">
    <property type="entry name" value="HTH_MERR_2"/>
    <property type="match status" value="1"/>
</dbReference>
<keyword evidence="7" id="KW-1185">Reference proteome</keyword>
<keyword evidence="3" id="KW-0238">DNA-binding</keyword>
<name>A0ABP5DR45_9PSEU</name>
<feature type="domain" description="HTH merR-type" evidence="5">
    <location>
        <begin position="1"/>
        <end position="70"/>
    </location>
</feature>
<dbReference type="EMBL" id="BAAANN010000041">
    <property type="protein sequence ID" value="GAA1984836.1"/>
    <property type="molecule type" value="Genomic_DNA"/>
</dbReference>
<evidence type="ECO:0000313" key="7">
    <source>
        <dbReference type="Proteomes" id="UP001501116"/>
    </source>
</evidence>
<accession>A0ABP5DR45</accession>
<evidence type="ECO:0000256" key="1">
    <source>
        <dbReference type="ARBA" id="ARBA00022491"/>
    </source>
</evidence>
<evidence type="ECO:0000313" key="6">
    <source>
        <dbReference type="EMBL" id="GAA1984836.1"/>
    </source>
</evidence>
<sequence>MWQIGEAAAKVGVAVSALRYWDERGLVAPAGRKAGARWYGDEEMHRLAAVKLLQDTGMMSLDEIAAIVGGRSRGDWRAAMKSRLAEIRAQRERLAAAEGFLEHFLRCPSEKPIVQCPRMRDYTDRALRDDEAG</sequence>
<reference evidence="7" key="1">
    <citation type="journal article" date="2019" name="Int. J. Syst. Evol. Microbiol.">
        <title>The Global Catalogue of Microorganisms (GCM) 10K type strain sequencing project: providing services to taxonomists for standard genome sequencing and annotation.</title>
        <authorList>
            <consortium name="The Broad Institute Genomics Platform"/>
            <consortium name="The Broad Institute Genome Sequencing Center for Infectious Disease"/>
            <person name="Wu L."/>
            <person name="Ma J."/>
        </authorList>
    </citation>
    <scope>NUCLEOTIDE SEQUENCE [LARGE SCALE GENOMIC DNA]</scope>
    <source>
        <strain evidence="7">JCM 14545</strain>
    </source>
</reference>
<dbReference type="SUPFAM" id="SSF46955">
    <property type="entry name" value="Putative DNA-binding domain"/>
    <property type="match status" value="1"/>
</dbReference>
<keyword evidence="1" id="KW-0678">Repressor</keyword>